<dbReference type="AlphaFoldDB" id="A0A918XUX5"/>
<dbReference type="Gene3D" id="2.30.42.10">
    <property type="match status" value="1"/>
</dbReference>
<comment type="caution">
    <text evidence="6">The sequence shown here is derived from an EMBL/GenBank/DDBJ whole genome shotgun (WGS) entry which is preliminary data.</text>
</comment>
<reference evidence="6" key="1">
    <citation type="journal article" date="2014" name="Int. J. Syst. Evol. Microbiol.">
        <title>Complete genome sequence of Corynebacterium casei LMG S-19264T (=DSM 44701T), isolated from a smear-ripened cheese.</title>
        <authorList>
            <consortium name="US DOE Joint Genome Institute (JGI-PGF)"/>
            <person name="Walter F."/>
            <person name="Albersmeier A."/>
            <person name="Kalinowski J."/>
            <person name="Ruckert C."/>
        </authorList>
    </citation>
    <scope>NUCLEOTIDE SEQUENCE</scope>
    <source>
        <strain evidence="6">KCTC 42651</strain>
    </source>
</reference>
<name>A0A918XUX5_9PROT</name>
<dbReference type="PANTHER" id="PTHR22939:SF129">
    <property type="entry name" value="SERINE PROTEASE HTRA2, MITOCHONDRIAL"/>
    <property type="match status" value="1"/>
</dbReference>
<evidence type="ECO:0000256" key="3">
    <source>
        <dbReference type="ARBA" id="ARBA00022801"/>
    </source>
</evidence>
<protein>
    <submittedName>
        <fullName evidence="6">Serine protease</fullName>
    </submittedName>
</protein>
<keyword evidence="4" id="KW-0720">Serine protease</keyword>
<dbReference type="InterPro" id="IPR001478">
    <property type="entry name" value="PDZ"/>
</dbReference>
<gene>
    <name evidence="6" type="ORF">GCM10017083_40320</name>
</gene>
<keyword evidence="7" id="KW-1185">Reference proteome</keyword>
<dbReference type="SUPFAM" id="SSF50156">
    <property type="entry name" value="PDZ domain-like"/>
    <property type="match status" value="1"/>
</dbReference>
<dbReference type="SMART" id="SM00228">
    <property type="entry name" value="PDZ"/>
    <property type="match status" value="1"/>
</dbReference>
<dbReference type="GO" id="GO:0004252">
    <property type="term" value="F:serine-type endopeptidase activity"/>
    <property type="evidence" value="ECO:0007669"/>
    <property type="project" value="InterPro"/>
</dbReference>
<keyword evidence="2 6" id="KW-0645">Protease</keyword>
<evidence type="ECO:0000313" key="7">
    <source>
        <dbReference type="Proteomes" id="UP000630353"/>
    </source>
</evidence>
<organism evidence="6 7">
    <name type="scientific">Thalassobaculum fulvum</name>
    <dbReference type="NCBI Taxonomy" id="1633335"/>
    <lineage>
        <taxon>Bacteria</taxon>
        <taxon>Pseudomonadati</taxon>
        <taxon>Pseudomonadota</taxon>
        <taxon>Alphaproteobacteria</taxon>
        <taxon>Rhodospirillales</taxon>
        <taxon>Thalassobaculaceae</taxon>
        <taxon>Thalassobaculum</taxon>
    </lineage>
</organism>
<dbReference type="Pfam" id="PF13365">
    <property type="entry name" value="Trypsin_2"/>
    <property type="match status" value="1"/>
</dbReference>
<dbReference type="Pfam" id="PF13180">
    <property type="entry name" value="PDZ_2"/>
    <property type="match status" value="1"/>
</dbReference>
<dbReference type="InterPro" id="IPR001940">
    <property type="entry name" value="Peptidase_S1C"/>
</dbReference>
<evidence type="ECO:0000256" key="4">
    <source>
        <dbReference type="ARBA" id="ARBA00022825"/>
    </source>
</evidence>
<keyword evidence="3" id="KW-0378">Hydrolase</keyword>
<comment type="similarity">
    <text evidence="1">Belongs to the peptidase S1C family.</text>
</comment>
<evidence type="ECO:0000313" key="6">
    <source>
        <dbReference type="EMBL" id="GHD58027.1"/>
    </source>
</evidence>
<dbReference type="GO" id="GO:0006508">
    <property type="term" value="P:proteolysis"/>
    <property type="evidence" value="ECO:0007669"/>
    <property type="project" value="UniProtKB-KW"/>
</dbReference>
<dbReference type="InterPro" id="IPR009003">
    <property type="entry name" value="Peptidase_S1_PA"/>
</dbReference>
<dbReference type="RefSeq" id="WP_189992995.1">
    <property type="nucleotide sequence ID" value="NZ_BMZS01000010.1"/>
</dbReference>
<evidence type="ECO:0000256" key="1">
    <source>
        <dbReference type="ARBA" id="ARBA00010541"/>
    </source>
</evidence>
<dbReference type="InterPro" id="IPR036034">
    <property type="entry name" value="PDZ_sf"/>
</dbReference>
<reference evidence="6" key="2">
    <citation type="submission" date="2020-09" db="EMBL/GenBank/DDBJ databases">
        <authorList>
            <person name="Sun Q."/>
            <person name="Kim S."/>
        </authorList>
    </citation>
    <scope>NUCLEOTIDE SEQUENCE</scope>
    <source>
        <strain evidence="6">KCTC 42651</strain>
    </source>
</reference>
<proteinExistence type="inferred from homology"/>
<dbReference type="SUPFAM" id="SSF50494">
    <property type="entry name" value="Trypsin-like serine proteases"/>
    <property type="match status" value="1"/>
</dbReference>
<dbReference type="Proteomes" id="UP000630353">
    <property type="component" value="Unassembled WGS sequence"/>
</dbReference>
<feature type="domain" description="PDZ" evidence="5">
    <location>
        <begin position="211"/>
        <end position="294"/>
    </location>
</feature>
<dbReference type="EMBL" id="BMZS01000010">
    <property type="protein sequence ID" value="GHD58027.1"/>
    <property type="molecule type" value="Genomic_DNA"/>
</dbReference>
<dbReference type="Gene3D" id="2.40.10.120">
    <property type="match status" value="1"/>
</dbReference>
<evidence type="ECO:0000259" key="5">
    <source>
        <dbReference type="PROSITE" id="PS50106"/>
    </source>
</evidence>
<sequence>MSEEDPRPEHLAYDLNKVLSSIVGLKSHVPEDAFTASILGTERSGNGVVIREDGLILTIGYLVTEAETIWITDNRGRAVPGTVLGYDQETGFGLVQALGALDLPALEFGESSAVREGDPVMLAGHGGRRAAVKAQVIGVREFAGYWEYLIDDAIFTAPAHPNWGGCGLIGEDGRLLGIGSLFIQQSQGGGQPVDGNMVVPIDLLKPIYDDMVAYGMPNRPPRPWLGLYGTEMESRLVVAGLSDGGPADQADVQVGDVIAKVDGRPVGSLADFLRQVWAVGPAGSAIPLTVARDGELLELTIESVSRRELLKGPKLH</sequence>
<dbReference type="PANTHER" id="PTHR22939">
    <property type="entry name" value="SERINE PROTEASE FAMILY S1C HTRA-RELATED"/>
    <property type="match status" value="1"/>
</dbReference>
<accession>A0A918XUX5</accession>
<dbReference type="PRINTS" id="PR00834">
    <property type="entry name" value="PROTEASES2C"/>
</dbReference>
<dbReference type="PROSITE" id="PS50106">
    <property type="entry name" value="PDZ"/>
    <property type="match status" value="1"/>
</dbReference>
<evidence type="ECO:0000256" key="2">
    <source>
        <dbReference type="ARBA" id="ARBA00022670"/>
    </source>
</evidence>